<evidence type="ECO:0000313" key="2">
    <source>
        <dbReference type="Proteomes" id="UP000694892"/>
    </source>
</evidence>
<dbReference type="Proteomes" id="UP000694892">
    <property type="component" value="Chromosome 5L"/>
</dbReference>
<proteinExistence type="predicted"/>
<name>A0A974HJE2_XENLA</name>
<dbReference type="EMBL" id="CM004474">
    <property type="protein sequence ID" value="OCT80045.1"/>
    <property type="molecule type" value="Genomic_DNA"/>
</dbReference>
<evidence type="ECO:0000313" key="1">
    <source>
        <dbReference type="EMBL" id="OCT80045.1"/>
    </source>
</evidence>
<dbReference type="AlphaFoldDB" id="A0A974HJE2"/>
<protein>
    <submittedName>
        <fullName evidence="1">Uncharacterized protein</fullName>
    </submittedName>
</protein>
<organism evidence="1 2">
    <name type="scientific">Xenopus laevis</name>
    <name type="common">African clawed frog</name>
    <dbReference type="NCBI Taxonomy" id="8355"/>
    <lineage>
        <taxon>Eukaryota</taxon>
        <taxon>Metazoa</taxon>
        <taxon>Chordata</taxon>
        <taxon>Craniata</taxon>
        <taxon>Vertebrata</taxon>
        <taxon>Euteleostomi</taxon>
        <taxon>Amphibia</taxon>
        <taxon>Batrachia</taxon>
        <taxon>Anura</taxon>
        <taxon>Pipoidea</taxon>
        <taxon>Pipidae</taxon>
        <taxon>Xenopodinae</taxon>
        <taxon>Xenopus</taxon>
        <taxon>Xenopus</taxon>
    </lineage>
</organism>
<gene>
    <name evidence="1" type="ORF">XELAEV_18026864mg</name>
</gene>
<sequence>MNFIWAGKRHCIPRQTLYVHQSQGGLTVPNILNYYKTAQLKTCYRLGRIPHKHCIYSSIILMDQNTNPASALPYYKKLYIH</sequence>
<reference evidence="2" key="1">
    <citation type="journal article" date="2016" name="Nature">
        <title>Genome evolution in the allotetraploid frog Xenopus laevis.</title>
        <authorList>
            <person name="Session A.M."/>
            <person name="Uno Y."/>
            <person name="Kwon T."/>
            <person name="Chapman J.A."/>
            <person name="Toyoda A."/>
            <person name="Takahashi S."/>
            <person name="Fukui A."/>
            <person name="Hikosaka A."/>
            <person name="Suzuki A."/>
            <person name="Kondo M."/>
            <person name="van Heeringen S.J."/>
            <person name="Quigley I."/>
            <person name="Heinz S."/>
            <person name="Ogino H."/>
            <person name="Ochi H."/>
            <person name="Hellsten U."/>
            <person name="Lyons J.B."/>
            <person name="Simakov O."/>
            <person name="Putnam N."/>
            <person name="Stites J."/>
            <person name="Kuroki Y."/>
            <person name="Tanaka T."/>
            <person name="Michiue T."/>
            <person name="Watanabe M."/>
            <person name="Bogdanovic O."/>
            <person name="Lister R."/>
            <person name="Georgiou G."/>
            <person name="Paranjpe S.S."/>
            <person name="van Kruijsbergen I."/>
            <person name="Shu S."/>
            <person name="Carlson J."/>
            <person name="Kinoshita T."/>
            <person name="Ohta Y."/>
            <person name="Mawaribuchi S."/>
            <person name="Jenkins J."/>
            <person name="Grimwood J."/>
            <person name="Schmutz J."/>
            <person name="Mitros T."/>
            <person name="Mozaffari S.V."/>
            <person name="Suzuki Y."/>
            <person name="Haramoto Y."/>
            <person name="Yamamoto T.S."/>
            <person name="Takagi C."/>
            <person name="Heald R."/>
            <person name="Miller K."/>
            <person name="Haudenschild C."/>
            <person name="Kitzman J."/>
            <person name="Nakayama T."/>
            <person name="Izutsu Y."/>
            <person name="Robert J."/>
            <person name="Fortriede J."/>
            <person name="Burns K."/>
            <person name="Lotay V."/>
            <person name="Karimi K."/>
            <person name="Yasuoka Y."/>
            <person name="Dichmann D.S."/>
            <person name="Flajnik M.F."/>
            <person name="Houston D.W."/>
            <person name="Shendure J."/>
            <person name="DuPasquier L."/>
            <person name="Vize P.D."/>
            <person name="Zorn A.M."/>
            <person name="Ito M."/>
            <person name="Marcotte E.M."/>
            <person name="Wallingford J.B."/>
            <person name="Ito Y."/>
            <person name="Asashima M."/>
            <person name="Ueno N."/>
            <person name="Matsuda Y."/>
            <person name="Veenstra G.J."/>
            <person name="Fujiyama A."/>
            <person name="Harland R.M."/>
            <person name="Taira M."/>
            <person name="Rokhsar D.S."/>
        </authorList>
    </citation>
    <scope>NUCLEOTIDE SEQUENCE [LARGE SCALE GENOMIC DNA]</scope>
    <source>
        <strain evidence="2">J</strain>
    </source>
</reference>
<accession>A0A974HJE2</accession>